<feature type="region of interest" description="Disordered" evidence="2">
    <location>
        <begin position="246"/>
        <end position="271"/>
    </location>
</feature>
<organism evidence="3 4">
    <name type="scientific">Paenibacillus chungangensis</name>
    <dbReference type="NCBI Taxonomy" id="696535"/>
    <lineage>
        <taxon>Bacteria</taxon>
        <taxon>Bacillati</taxon>
        <taxon>Bacillota</taxon>
        <taxon>Bacilli</taxon>
        <taxon>Bacillales</taxon>
        <taxon>Paenibacillaceae</taxon>
        <taxon>Paenibacillus</taxon>
    </lineage>
</organism>
<dbReference type="PANTHER" id="PTHR30469">
    <property type="entry name" value="MULTIDRUG RESISTANCE PROTEIN MDTA"/>
    <property type="match status" value="1"/>
</dbReference>
<sequence>MNVQMNRQRAASIALVLFFVLLAVLTLFSNTLQSFNLPKVTTEKPVQKALYHTIKGSGTISAKHQMELTGESGWKVRKVHVEEGDIVEEGKVLISFSNDDAEAALLDMEAQLKKRQLLREALQEQFVAASQAGDELAVRKAKRDIEIDSLDMEVAERQFVRMRDELKAQRELTAPFHGRVSLLQAREGVAIPQGQSALTLSAIEEGYQLSFQVSEEQAELLEIGEKVKVAVSGAKEWQLQGAITSIAQSTPNRSGGGSGLTGGDSDNVGSPRTVVLDLSDSEITGGERAFVSLQKQAKEQGLVIPKSLLRQDGKGSYVFVVREHKSALGNTYTAEKAYVTTGDKNENEVVVLGGLFPQDDVISDMSEPLQNGNPIRFQ</sequence>
<reference evidence="4" key="1">
    <citation type="journal article" date="2019" name="Int. J. Syst. Evol. Microbiol.">
        <title>The Global Catalogue of Microorganisms (GCM) 10K type strain sequencing project: providing services to taxonomists for standard genome sequencing and annotation.</title>
        <authorList>
            <consortium name="The Broad Institute Genomics Platform"/>
            <consortium name="The Broad Institute Genome Sequencing Center for Infectious Disease"/>
            <person name="Wu L."/>
            <person name="Ma J."/>
        </authorList>
    </citation>
    <scope>NUCLEOTIDE SEQUENCE [LARGE SCALE GENOMIC DNA]</scope>
    <source>
        <strain evidence="4">CCUG 59129</strain>
    </source>
</reference>
<dbReference type="EMBL" id="JBHTJZ010000005">
    <property type="protein sequence ID" value="MFD0958445.1"/>
    <property type="molecule type" value="Genomic_DNA"/>
</dbReference>
<dbReference type="InterPro" id="IPR006143">
    <property type="entry name" value="RND_pump_MFP"/>
</dbReference>
<dbReference type="Proteomes" id="UP001596989">
    <property type="component" value="Unassembled WGS sequence"/>
</dbReference>
<dbReference type="Gene3D" id="2.40.30.170">
    <property type="match status" value="1"/>
</dbReference>
<evidence type="ECO:0000256" key="2">
    <source>
        <dbReference type="SAM" id="MobiDB-lite"/>
    </source>
</evidence>
<dbReference type="Gene3D" id="2.40.50.100">
    <property type="match status" value="1"/>
</dbReference>
<dbReference type="RefSeq" id="WP_377562219.1">
    <property type="nucleotide sequence ID" value="NZ_JBHTJZ010000005.1"/>
</dbReference>
<evidence type="ECO:0000313" key="4">
    <source>
        <dbReference type="Proteomes" id="UP001596989"/>
    </source>
</evidence>
<protein>
    <submittedName>
        <fullName evidence="3">Efflux RND transporter periplasmic adaptor subunit</fullName>
    </submittedName>
</protein>
<dbReference type="Gene3D" id="2.40.420.20">
    <property type="match status" value="1"/>
</dbReference>
<accession>A0ABW3HLU1</accession>
<name>A0ABW3HLU1_9BACL</name>
<gene>
    <name evidence="3" type="ORF">ACFQ2I_03505</name>
</gene>
<dbReference type="NCBIfam" id="TIGR01730">
    <property type="entry name" value="RND_mfp"/>
    <property type="match status" value="1"/>
</dbReference>
<evidence type="ECO:0000256" key="1">
    <source>
        <dbReference type="ARBA" id="ARBA00009477"/>
    </source>
</evidence>
<comment type="similarity">
    <text evidence="1">Belongs to the membrane fusion protein (MFP) (TC 8.A.1) family.</text>
</comment>
<proteinExistence type="inferred from homology"/>
<evidence type="ECO:0000313" key="3">
    <source>
        <dbReference type="EMBL" id="MFD0958445.1"/>
    </source>
</evidence>
<comment type="caution">
    <text evidence="3">The sequence shown here is derived from an EMBL/GenBank/DDBJ whole genome shotgun (WGS) entry which is preliminary data.</text>
</comment>
<dbReference type="Gene3D" id="1.10.287.470">
    <property type="entry name" value="Helix hairpin bin"/>
    <property type="match status" value="1"/>
</dbReference>
<dbReference type="SUPFAM" id="SSF111369">
    <property type="entry name" value="HlyD-like secretion proteins"/>
    <property type="match status" value="1"/>
</dbReference>
<keyword evidence="4" id="KW-1185">Reference proteome</keyword>